<keyword evidence="8 12" id="KW-0496">Mitochondrion</keyword>
<dbReference type="GO" id="GO:0006121">
    <property type="term" value="P:mitochondrial electron transport, succinate to ubiquinone"/>
    <property type="evidence" value="ECO:0007669"/>
    <property type="project" value="TreeGrafter"/>
</dbReference>
<dbReference type="OrthoDB" id="18577at2759"/>
<dbReference type="PANTHER" id="PTHR13337:SF2">
    <property type="entry name" value="SUCCINATE DEHYDROGENASE [UBIQUINONE] CYTOCHROME B SMALL SUBUNIT, MITOCHONDRIAL"/>
    <property type="match status" value="1"/>
</dbReference>
<keyword evidence="9 12" id="KW-0472">Membrane</keyword>
<reference evidence="14" key="1">
    <citation type="submission" date="2016-05" db="EMBL/GenBank/DDBJ databases">
        <title>Comparative genomics of biotechnologically important yeasts.</title>
        <authorList>
            <consortium name="DOE Joint Genome Institute"/>
            <person name="Riley R."/>
            <person name="Haridas S."/>
            <person name="Wolfe K.H."/>
            <person name="Lopes M.R."/>
            <person name="Hittinger C.T."/>
            <person name="Goker M."/>
            <person name="Salamov A."/>
            <person name="Wisecaver J."/>
            <person name="Long T.M."/>
            <person name="Aerts A.L."/>
            <person name="Barry K."/>
            <person name="Choi C."/>
            <person name="Clum A."/>
            <person name="Coughlan A.Y."/>
            <person name="Deshpande S."/>
            <person name="Douglass A.P."/>
            <person name="Hanson S.J."/>
            <person name="Klenk H.-P."/>
            <person name="Labutti K."/>
            <person name="Lapidus A."/>
            <person name="Lindquist E."/>
            <person name="Lipzen A."/>
            <person name="Meier-Kolthoff J.P."/>
            <person name="Ohm R.A."/>
            <person name="Otillar R.P."/>
            <person name="Pangilinan J."/>
            <person name="Peng Y."/>
            <person name="Rokas A."/>
            <person name="Rosa C.A."/>
            <person name="Scheuner C."/>
            <person name="Sibirny A.A."/>
            <person name="Slot J.C."/>
            <person name="Stielow J.B."/>
            <person name="Sun H."/>
            <person name="Kurtzman C.P."/>
            <person name="Blackwell M."/>
            <person name="Grigoriev I.V."/>
            <person name="Jeffries T.W."/>
        </authorList>
    </citation>
    <scope>NUCLEOTIDE SEQUENCE [LARGE SCALE GENOMIC DNA]</scope>
    <source>
        <strain evidence="14">DSM 1968</strain>
    </source>
</reference>
<evidence type="ECO:0000256" key="10">
    <source>
        <dbReference type="PIRSR" id="PIRSR607992-1"/>
    </source>
</evidence>
<evidence type="ECO:0000256" key="11">
    <source>
        <dbReference type="PIRSR" id="PIRSR607992-2"/>
    </source>
</evidence>
<dbReference type="SUPFAM" id="SSF81343">
    <property type="entry name" value="Fumarate reductase respiratory complex transmembrane subunits"/>
    <property type="match status" value="1"/>
</dbReference>
<comment type="subcellular location">
    <subcellularLocation>
        <location evidence="1 12">Mitochondrion inner membrane</location>
        <topology evidence="1 12">Multi-pass membrane protein</topology>
    </subcellularLocation>
</comment>
<keyword evidence="3" id="KW-0813">Transport</keyword>
<dbReference type="InterPro" id="IPR034804">
    <property type="entry name" value="SQR/QFR_C/D"/>
</dbReference>
<dbReference type="GO" id="GO:0006099">
    <property type="term" value="P:tricarboxylic acid cycle"/>
    <property type="evidence" value="ECO:0007669"/>
    <property type="project" value="TreeGrafter"/>
</dbReference>
<evidence type="ECO:0000313" key="14">
    <source>
        <dbReference type="Proteomes" id="UP000095038"/>
    </source>
</evidence>
<evidence type="ECO:0000256" key="8">
    <source>
        <dbReference type="ARBA" id="ARBA00023128"/>
    </source>
</evidence>
<dbReference type="GO" id="GO:0020037">
    <property type="term" value="F:heme binding"/>
    <property type="evidence" value="ECO:0007669"/>
    <property type="project" value="TreeGrafter"/>
</dbReference>
<evidence type="ECO:0000256" key="3">
    <source>
        <dbReference type="ARBA" id="ARBA00022448"/>
    </source>
</evidence>
<proteinExistence type="inferred from homology"/>
<evidence type="ECO:0000256" key="9">
    <source>
        <dbReference type="ARBA" id="ARBA00023136"/>
    </source>
</evidence>
<evidence type="ECO:0000256" key="7">
    <source>
        <dbReference type="ARBA" id="ARBA00022989"/>
    </source>
</evidence>
<keyword evidence="11" id="KW-0479">Metal-binding</keyword>
<sequence length="173" mass="19083">MVFSTSALGIFKSSRSAFPKISPKLFRTSFSNYVNPLPQKTFIPTIPQPPGYIVGTVNDAYIPPPADPFEGSRHWTIERLLGIGLVPLTIAPFATGSLSPIADSILSIILLVHCHAGFTSCIIDYIPRRVYGKLHYTALRLLSLGSLVSLVGIYEMEVHDIGFTSIFMKLWFP</sequence>
<dbReference type="RefSeq" id="XP_020048238.1">
    <property type="nucleotide sequence ID" value="XM_020191692.1"/>
</dbReference>
<keyword evidence="7" id="KW-1133">Transmembrane helix</keyword>
<evidence type="ECO:0000256" key="12">
    <source>
        <dbReference type="RuleBase" id="RU364031"/>
    </source>
</evidence>
<dbReference type="FunCoup" id="A0A1D2VJY1">
    <property type="interactions" value="259"/>
</dbReference>
<dbReference type="CDD" id="cd03496">
    <property type="entry name" value="SQR_TypeC_CybS"/>
    <property type="match status" value="1"/>
</dbReference>
<name>A0A1D2VJY1_9ASCO</name>
<keyword evidence="14" id="KW-1185">Reference proteome</keyword>
<protein>
    <recommendedName>
        <fullName evidence="12">Succinate dehydrogenase [ubiquinone] cytochrome b small subunit</fullName>
    </recommendedName>
</protein>
<dbReference type="GO" id="GO:0046872">
    <property type="term" value="F:metal ion binding"/>
    <property type="evidence" value="ECO:0007669"/>
    <property type="project" value="UniProtKB-KW"/>
</dbReference>
<dbReference type="AlphaFoldDB" id="A0A1D2VJY1"/>
<evidence type="ECO:0000256" key="1">
    <source>
        <dbReference type="ARBA" id="ARBA00004448"/>
    </source>
</evidence>
<keyword evidence="4" id="KW-0812">Transmembrane</keyword>
<evidence type="ECO:0000256" key="2">
    <source>
        <dbReference type="ARBA" id="ARBA00007294"/>
    </source>
</evidence>
<evidence type="ECO:0000256" key="5">
    <source>
        <dbReference type="ARBA" id="ARBA00022792"/>
    </source>
</evidence>
<evidence type="ECO:0000256" key="4">
    <source>
        <dbReference type="ARBA" id="ARBA00022692"/>
    </source>
</evidence>
<dbReference type="Pfam" id="PF05328">
    <property type="entry name" value="CybS"/>
    <property type="match status" value="1"/>
</dbReference>
<dbReference type="GeneID" id="30965328"/>
<dbReference type="EMBL" id="KV454478">
    <property type="protein sequence ID" value="ODV61931.1"/>
    <property type="molecule type" value="Genomic_DNA"/>
</dbReference>
<keyword evidence="6 12" id="KW-0809">Transit peptide</keyword>
<dbReference type="Proteomes" id="UP000095038">
    <property type="component" value="Unassembled WGS sequence"/>
</dbReference>
<evidence type="ECO:0000313" key="13">
    <source>
        <dbReference type="EMBL" id="ODV61931.1"/>
    </source>
</evidence>
<dbReference type="InterPro" id="IPR007992">
    <property type="entry name" value="CybS"/>
</dbReference>
<keyword evidence="5 12" id="KW-0999">Mitochondrion inner membrane</keyword>
<dbReference type="PANTHER" id="PTHR13337">
    <property type="entry name" value="SUCCINATE DEHYDROGENASE"/>
    <property type="match status" value="1"/>
</dbReference>
<dbReference type="Gene3D" id="1.20.1300.10">
    <property type="entry name" value="Fumarate reductase/succinate dehydrogenase, transmembrane subunit"/>
    <property type="match status" value="1"/>
</dbReference>
<dbReference type="InParanoid" id="A0A1D2VJY1"/>
<keyword evidence="11" id="KW-0408">Iron</keyword>
<dbReference type="GO" id="GO:0005743">
    <property type="term" value="C:mitochondrial inner membrane"/>
    <property type="evidence" value="ECO:0007669"/>
    <property type="project" value="UniProtKB-SubCell"/>
</dbReference>
<evidence type="ECO:0000256" key="6">
    <source>
        <dbReference type="ARBA" id="ARBA00022946"/>
    </source>
</evidence>
<feature type="binding site" description="axial binding residue" evidence="11">
    <location>
        <position position="113"/>
    </location>
    <ligand>
        <name>heme b</name>
        <dbReference type="ChEBI" id="CHEBI:60344"/>
        <note>ligand shared with SDHC</note>
    </ligand>
    <ligandPart>
        <name>Fe</name>
        <dbReference type="ChEBI" id="CHEBI:18248"/>
    </ligandPart>
</feature>
<dbReference type="GO" id="GO:0048039">
    <property type="term" value="F:ubiquinone binding"/>
    <property type="evidence" value="ECO:0007669"/>
    <property type="project" value="TreeGrafter"/>
</dbReference>
<feature type="binding site" evidence="10">
    <location>
        <position position="125"/>
    </location>
    <ligand>
        <name>a ubiquinone</name>
        <dbReference type="ChEBI" id="CHEBI:16389"/>
        <note>ligand shared with IP/SDHB</note>
    </ligand>
</feature>
<organism evidence="13 14">
    <name type="scientific">Ascoidea rubescens DSM 1968</name>
    <dbReference type="NCBI Taxonomy" id="1344418"/>
    <lineage>
        <taxon>Eukaryota</taxon>
        <taxon>Fungi</taxon>
        <taxon>Dikarya</taxon>
        <taxon>Ascomycota</taxon>
        <taxon>Saccharomycotina</taxon>
        <taxon>Saccharomycetes</taxon>
        <taxon>Ascoideaceae</taxon>
        <taxon>Ascoidea</taxon>
    </lineage>
</organism>
<accession>A0A1D2VJY1</accession>
<comment type="similarity">
    <text evidence="2 12">Belongs to the CybS family.</text>
</comment>
<dbReference type="STRING" id="1344418.A0A1D2VJY1"/>
<gene>
    <name evidence="13" type="ORF">ASCRUDRAFT_69644</name>
</gene>